<feature type="domain" description="BD-FAE-like" evidence="2">
    <location>
        <begin position="21"/>
        <end position="240"/>
    </location>
</feature>
<dbReference type="SUPFAM" id="SSF53474">
    <property type="entry name" value="alpha/beta-Hydrolases"/>
    <property type="match status" value="1"/>
</dbReference>
<accession>A0A6P1E1D3</accession>
<evidence type="ECO:0000256" key="1">
    <source>
        <dbReference type="ARBA" id="ARBA00022801"/>
    </source>
</evidence>
<dbReference type="Proteomes" id="UP000465035">
    <property type="component" value="Chromosome"/>
</dbReference>
<dbReference type="InterPro" id="IPR049492">
    <property type="entry name" value="BD-FAE-like_dom"/>
</dbReference>
<keyword evidence="1 3" id="KW-0378">Hydrolase</keyword>
<reference evidence="3 4" key="1">
    <citation type="submission" date="2019-12" db="EMBL/GenBank/DDBJ databases">
        <title>Lactobacillus hilgardii FLUB.</title>
        <authorList>
            <person name="Gustaw K."/>
        </authorList>
    </citation>
    <scope>NUCLEOTIDE SEQUENCE [LARGE SCALE GENOMIC DNA]</scope>
    <source>
        <strain evidence="3 4">FLUB</strain>
    </source>
</reference>
<dbReference type="SMR" id="A0A6P1E1D3"/>
<sequence length="280" mass="31918">MQTISYSTGEKITVHATFWKSEAKVKKPTIFYIHGGGLIYGNRNDLPAPYVKLLLESGYSLFSIDYCLAPECSYSAIIQSVNDGLKFFLMNSKKLGLLNNDYILFGRSAGAYLCLQLMTENLSQKPKAFVDFYGFESLLSTNLQKKNSMYASYPKVTFEEAQSMISTSPVTSSSVEERFLLYVYARQSSQWQKMIFKETQSKEKQLSKSTLQNFPPTYMCQSSSDPDVPFINSIMLKAKLPNSKLIPINSKEHDFDREVNETNLDCYRKLISWLDAVTEH</sequence>
<evidence type="ECO:0000313" key="4">
    <source>
        <dbReference type="Proteomes" id="UP000465035"/>
    </source>
</evidence>
<organism evidence="3 4">
    <name type="scientific">Lentilactobacillus hilgardii</name>
    <name type="common">Lactobacillus hilgardii</name>
    <dbReference type="NCBI Taxonomy" id="1588"/>
    <lineage>
        <taxon>Bacteria</taxon>
        <taxon>Bacillati</taxon>
        <taxon>Bacillota</taxon>
        <taxon>Bacilli</taxon>
        <taxon>Lactobacillales</taxon>
        <taxon>Lactobacillaceae</taxon>
        <taxon>Lentilactobacillus</taxon>
    </lineage>
</organism>
<dbReference type="EMBL" id="CP047121">
    <property type="protein sequence ID" value="QHB50957.1"/>
    <property type="molecule type" value="Genomic_DNA"/>
</dbReference>
<dbReference type="Pfam" id="PF20434">
    <property type="entry name" value="BD-FAE"/>
    <property type="match status" value="1"/>
</dbReference>
<gene>
    <name evidence="3" type="ORF">GQR93_01315</name>
</gene>
<evidence type="ECO:0000259" key="2">
    <source>
        <dbReference type="Pfam" id="PF20434"/>
    </source>
</evidence>
<dbReference type="PANTHER" id="PTHR48081:SF3">
    <property type="entry name" value="ALPHA_BETA HYDROLASE FOLD-3 DOMAIN-CONTAINING PROTEIN"/>
    <property type="match status" value="1"/>
</dbReference>
<dbReference type="Gene3D" id="3.40.50.1820">
    <property type="entry name" value="alpha/beta hydrolase"/>
    <property type="match status" value="1"/>
</dbReference>
<dbReference type="RefSeq" id="WP_003551553.1">
    <property type="nucleotide sequence ID" value="NZ_CABKOL010000106.1"/>
</dbReference>
<dbReference type="InterPro" id="IPR029058">
    <property type="entry name" value="AB_hydrolase_fold"/>
</dbReference>
<dbReference type="GeneID" id="69056991"/>
<protein>
    <submittedName>
        <fullName evidence="3">Alpha/beta hydrolase fold domain-containing protein</fullName>
    </submittedName>
</protein>
<dbReference type="PANTHER" id="PTHR48081">
    <property type="entry name" value="AB HYDROLASE SUPERFAMILY PROTEIN C4A8.06C"/>
    <property type="match status" value="1"/>
</dbReference>
<proteinExistence type="predicted"/>
<dbReference type="InterPro" id="IPR050300">
    <property type="entry name" value="GDXG_lipolytic_enzyme"/>
</dbReference>
<dbReference type="GO" id="GO:0016787">
    <property type="term" value="F:hydrolase activity"/>
    <property type="evidence" value="ECO:0007669"/>
    <property type="project" value="UniProtKB-KW"/>
</dbReference>
<dbReference type="AlphaFoldDB" id="A0A6P1E1D3"/>
<name>A0A6P1E1D3_LENHI</name>
<evidence type="ECO:0000313" key="3">
    <source>
        <dbReference type="EMBL" id="QHB50957.1"/>
    </source>
</evidence>